<evidence type="ECO:0000256" key="2">
    <source>
        <dbReference type="ARBA" id="ARBA00022517"/>
    </source>
</evidence>
<feature type="compositionally biased region" description="Basic and acidic residues" evidence="7">
    <location>
        <begin position="527"/>
        <end position="537"/>
    </location>
</feature>
<dbReference type="Pfam" id="PF04006">
    <property type="entry name" value="Mpp10"/>
    <property type="match status" value="1"/>
</dbReference>
<evidence type="ECO:0000256" key="7">
    <source>
        <dbReference type="SAM" id="MobiDB-lite"/>
    </source>
</evidence>
<evidence type="ECO:0000256" key="6">
    <source>
        <dbReference type="ARBA" id="ARBA00029455"/>
    </source>
</evidence>
<comment type="subcellular location">
    <subcellularLocation>
        <location evidence="1">Nucleus</location>
        <location evidence="1">Nucleolus</location>
    </subcellularLocation>
</comment>
<reference evidence="8 9" key="1">
    <citation type="submission" date="2013-11" db="EMBL/GenBank/DDBJ databases">
        <title>Genome sequencing of Stegodyphus mimosarum.</title>
        <authorList>
            <person name="Bechsgaard J."/>
        </authorList>
    </citation>
    <scope>NUCLEOTIDE SEQUENCE [LARGE SCALE GENOMIC DNA]</scope>
</reference>
<evidence type="ECO:0000313" key="9">
    <source>
        <dbReference type="Proteomes" id="UP000054359"/>
    </source>
</evidence>
<feature type="compositionally biased region" description="Basic residues" evidence="7">
    <location>
        <begin position="538"/>
        <end position="553"/>
    </location>
</feature>
<feature type="non-terminal residue" evidence="8">
    <location>
        <position position="618"/>
    </location>
</feature>
<dbReference type="PANTHER" id="PTHR17039">
    <property type="entry name" value="U3 SMALL NUCLEOLAR RIBONUCLEOPROTEIN PROTEIN MPP10"/>
    <property type="match status" value="1"/>
</dbReference>
<protein>
    <submittedName>
        <fullName evidence="8">U3 small nucleolar ribonucleoprotein MPP10</fullName>
    </submittedName>
</protein>
<dbReference type="GO" id="GO:0032040">
    <property type="term" value="C:small-subunit processome"/>
    <property type="evidence" value="ECO:0007669"/>
    <property type="project" value="TreeGrafter"/>
</dbReference>
<dbReference type="PIRSF" id="PIRSF017300">
    <property type="entry name" value="snoRNP_Mpp10"/>
    <property type="match status" value="1"/>
</dbReference>
<feature type="compositionally biased region" description="Acidic residues" evidence="7">
    <location>
        <begin position="246"/>
        <end position="265"/>
    </location>
</feature>
<proteinExistence type="inferred from homology"/>
<name>A0A087US41_STEMI</name>
<feature type="compositionally biased region" description="Polar residues" evidence="7">
    <location>
        <begin position="295"/>
        <end position="304"/>
    </location>
</feature>
<feature type="compositionally biased region" description="Basic and acidic residues" evidence="7">
    <location>
        <begin position="201"/>
        <end position="213"/>
    </location>
</feature>
<dbReference type="GO" id="GO:0006364">
    <property type="term" value="P:rRNA processing"/>
    <property type="evidence" value="ECO:0007669"/>
    <property type="project" value="UniProtKB-KW"/>
</dbReference>
<sequence length="618" mass="70935">METCVQDSMFQDILSSFEELTKNPEIYVEQHPETTAKFQSITKSLYDFTWKLNSFIHLKSESLPKLLVEGFDEEQIWQQIELQNKCAVTSFSKIISNINPQNAVLHITTENNSSQKGNHEDVECMLDDESSINDENEEYVFDDDDSDSSVELPQKTVENNKTKLKPLERSKHSSIVDDQFFKLSKMEQFLKIEDLKEEKGDAIASENEDKIDLFQDIPSDDIDDSAGESDEEPNSKTKKSSKDLMYEDFFDAPELGDENDEECSDAELSSRDGEKNGSMSEDILNEDSNDEMNDVNGNDENLGNMQLCDISKSHKDESTQKTAFELEQEKIKKKIEEYEKNMLEPLPWHLTGEVAASSRPIDSLVHQQTDFDSNAKQDLVVDSVLNEKIESVIKMAIMNKAFNDVERKIKPTEEIIAYKKEIVLDQTKSKKGLAEIYEEDYLKKQKKSGENEEEEDPKHKEIKKLMDSLLPELHALFSFIPKPAIPDIKVVRNVPAIAVEEVAPTNVSDATLLAPEEVKKKTGLIKGDTERDETDRKRERRKKKLLQKLKQKKKEKEINAKPLSAKAKKKEKIDSLKKLKQHRNTKIAKMDSTLKIKSSKDFFSRLQETNTLQMKKKK</sequence>
<dbReference type="STRING" id="407821.A0A087US41"/>
<dbReference type="Proteomes" id="UP000054359">
    <property type="component" value="Unassembled WGS sequence"/>
</dbReference>
<evidence type="ECO:0000256" key="5">
    <source>
        <dbReference type="ARBA" id="ARBA00023274"/>
    </source>
</evidence>
<keyword evidence="9" id="KW-1185">Reference proteome</keyword>
<dbReference type="InterPro" id="IPR012173">
    <property type="entry name" value="Mpp10"/>
</dbReference>
<accession>A0A087US41</accession>
<keyword evidence="3" id="KW-0698">rRNA processing</keyword>
<keyword evidence="2" id="KW-0690">Ribosome biogenesis</keyword>
<dbReference type="OrthoDB" id="6434786at2759"/>
<evidence type="ECO:0000256" key="4">
    <source>
        <dbReference type="ARBA" id="ARBA00023242"/>
    </source>
</evidence>
<evidence type="ECO:0000256" key="1">
    <source>
        <dbReference type="ARBA" id="ARBA00004604"/>
    </source>
</evidence>
<dbReference type="EMBL" id="KK121306">
    <property type="protein sequence ID" value="KFM80180.1"/>
    <property type="molecule type" value="Genomic_DNA"/>
</dbReference>
<feature type="region of interest" description="Disordered" evidence="7">
    <location>
        <begin position="520"/>
        <end position="585"/>
    </location>
</feature>
<dbReference type="GO" id="GO:0005732">
    <property type="term" value="C:sno(s)RNA-containing ribonucleoprotein complex"/>
    <property type="evidence" value="ECO:0007669"/>
    <property type="project" value="InterPro"/>
</dbReference>
<comment type="similarity">
    <text evidence="6">Belongs to the MPP10 family.</text>
</comment>
<feature type="compositionally biased region" description="Acidic residues" evidence="7">
    <location>
        <begin position="283"/>
        <end position="293"/>
    </location>
</feature>
<gene>
    <name evidence="8" type="ORF">X975_26762</name>
</gene>
<organism evidence="8 9">
    <name type="scientific">Stegodyphus mimosarum</name>
    <name type="common">African social velvet spider</name>
    <dbReference type="NCBI Taxonomy" id="407821"/>
    <lineage>
        <taxon>Eukaryota</taxon>
        <taxon>Metazoa</taxon>
        <taxon>Ecdysozoa</taxon>
        <taxon>Arthropoda</taxon>
        <taxon>Chelicerata</taxon>
        <taxon>Arachnida</taxon>
        <taxon>Araneae</taxon>
        <taxon>Araneomorphae</taxon>
        <taxon>Entelegynae</taxon>
        <taxon>Eresoidea</taxon>
        <taxon>Eresidae</taxon>
        <taxon>Stegodyphus</taxon>
    </lineage>
</organism>
<evidence type="ECO:0000313" key="8">
    <source>
        <dbReference type="EMBL" id="KFM80180.1"/>
    </source>
</evidence>
<keyword evidence="4" id="KW-0539">Nucleus</keyword>
<dbReference type="GO" id="GO:0034457">
    <property type="term" value="C:Mpp10 complex"/>
    <property type="evidence" value="ECO:0007669"/>
    <property type="project" value="InterPro"/>
</dbReference>
<feature type="compositionally biased region" description="Acidic residues" evidence="7">
    <location>
        <begin position="218"/>
        <end position="232"/>
    </location>
</feature>
<dbReference type="AlphaFoldDB" id="A0A087US41"/>
<evidence type="ECO:0000256" key="3">
    <source>
        <dbReference type="ARBA" id="ARBA00022552"/>
    </source>
</evidence>
<keyword evidence="5 8" id="KW-0687">Ribonucleoprotein</keyword>
<feature type="region of interest" description="Disordered" evidence="7">
    <location>
        <begin position="201"/>
        <end position="305"/>
    </location>
</feature>
<dbReference type="PANTHER" id="PTHR17039:SF0">
    <property type="entry name" value="U3 SMALL NUCLEOLAR RIBONUCLEOPROTEIN PROTEIN MPP10"/>
    <property type="match status" value="1"/>
</dbReference>
<dbReference type="OMA" id="HFAEDFG"/>